<dbReference type="AlphaFoldDB" id="A0A6V8L8R3"/>
<dbReference type="Proteomes" id="UP000482960">
    <property type="component" value="Unassembled WGS sequence"/>
</dbReference>
<keyword evidence="1" id="KW-1133">Transmembrane helix</keyword>
<dbReference type="EMBL" id="BLPG01000001">
    <property type="protein sequence ID" value="GFJ93632.1"/>
    <property type="molecule type" value="Genomic_DNA"/>
</dbReference>
<feature type="transmembrane region" description="Helical" evidence="1">
    <location>
        <begin position="12"/>
        <end position="33"/>
    </location>
</feature>
<evidence type="ECO:0000256" key="1">
    <source>
        <dbReference type="SAM" id="Phobius"/>
    </source>
</evidence>
<evidence type="ECO:0008006" key="4">
    <source>
        <dbReference type="Google" id="ProtNLM"/>
    </source>
</evidence>
<organism evidence="2 3">
    <name type="scientific">Phytohabitans rumicis</name>
    <dbReference type="NCBI Taxonomy" id="1076125"/>
    <lineage>
        <taxon>Bacteria</taxon>
        <taxon>Bacillati</taxon>
        <taxon>Actinomycetota</taxon>
        <taxon>Actinomycetes</taxon>
        <taxon>Micromonosporales</taxon>
        <taxon>Micromonosporaceae</taxon>
    </lineage>
</organism>
<keyword evidence="3" id="KW-1185">Reference proteome</keyword>
<gene>
    <name evidence="2" type="ORF">Prum_072740</name>
</gene>
<dbReference type="RefSeq" id="WP_173080334.1">
    <property type="nucleotide sequence ID" value="NZ_BAABJB010000001.1"/>
</dbReference>
<comment type="caution">
    <text evidence="2">The sequence shown here is derived from an EMBL/GenBank/DDBJ whole genome shotgun (WGS) entry which is preliminary data.</text>
</comment>
<keyword evidence="1" id="KW-0812">Transmembrane</keyword>
<sequence>MWRRLSRQYTLLPAALTVLVALVVLTLVSLVVLRDQRSAIWVSLIGSFWGFGLAQGGAIAYERARQRDELASMFVSARNELQMNKGIVIWIVHLLEQKLAEEDVHGLGFSGLDHFSVRAVETLVASPLTYRFTSDEFSSQQLLTILQTVLVYSREIPTDKVDGRDQQRYGRIRMDKVIVTFDLMSGWLDAEGKRVFGVAAWQSRVDRAAAMFERKHTIPVQNISSPDTAR</sequence>
<protein>
    <recommendedName>
        <fullName evidence="4">DUF4760 domain-containing protein</fullName>
    </recommendedName>
</protein>
<evidence type="ECO:0000313" key="3">
    <source>
        <dbReference type="Proteomes" id="UP000482960"/>
    </source>
</evidence>
<keyword evidence="1" id="KW-0472">Membrane</keyword>
<reference evidence="2 3" key="2">
    <citation type="submission" date="2020-03" db="EMBL/GenBank/DDBJ databases">
        <authorList>
            <person name="Ichikawa N."/>
            <person name="Kimura A."/>
            <person name="Kitahashi Y."/>
            <person name="Uohara A."/>
        </authorList>
    </citation>
    <scope>NUCLEOTIDE SEQUENCE [LARGE SCALE GENOMIC DNA]</scope>
    <source>
        <strain evidence="2 3">NBRC 108638</strain>
    </source>
</reference>
<feature type="transmembrane region" description="Helical" evidence="1">
    <location>
        <begin position="39"/>
        <end position="61"/>
    </location>
</feature>
<name>A0A6V8L8R3_9ACTN</name>
<evidence type="ECO:0000313" key="2">
    <source>
        <dbReference type="EMBL" id="GFJ93632.1"/>
    </source>
</evidence>
<proteinExistence type="predicted"/>
<accession>A0A6V8L8R3</accession>
<reference evidence="2 3" key="1">
    <citation type="submission" date="2020-03" db="EMBL/GenBank/DDBJ databases">
        <title>Whole genome shotgun sequence of Phytohabitans rumicis NBRC 108638.</title>
        <authorList>
            <person name="Komaki H."/>
            <person name="Tamura T."/>
        </authorList>
    </citation>
    <scope>NUCLEOTIDE SEQUENCE [LARGE SCALE GENOMIC DNA]</scope>
    <source>
        <strain evidence="2 3">NBRC 108638</strain>
    </source>
</reference>